<evidence type="ECO:0000259" key="1">
    <source>
        <dbReference type="Pfam" id="PF00884"/>
    </source>
</evidence>
<dbReference type="Gene3D" id="3.40.720.10">
    <property type="entry name" value="Alkaline Phosphatase, subunit A"/>
    <property type="match status" value="1"/>
</dbReference>
<dbReference type="InterPro" id="IPR052701">
    <property type="entry name" value="GAG_Ulvan_Degrading_Sulfatases"/>
</dbReference>
<dbReference type="RefSeq" id="WP_353718381.1">
    <property type="nucleotide sequence ID" value="NZ_CP159289.1"/>
</dbReference>
<dbReference type="InterPro" id="IPR000917">
    <property type="entry name" value="Sulfatase_N"/>
</dbReference>
<dbReference type="PANTHER" id="PTHR43751:SF1">
    <property type="entry name" value="SULFATASE ATSG-RELATED"/>
    <property type="match status" value="1"/>
</dbReference>
<name>A0AAU8FHM8_9BACT</name>
<dbReference type="CDD" id="cd16027">
    <property type="entry name" value="SGSH"/>
    <property type="match status" value="1"/>
</dbReference>
<gene>
    <name evidence="2" type="ORF">ABV298_22365</name>
</gene>
<organism evidence="2">
    <name type="scientific">Dyadobacter sp. 676</name>
    <dbReference type="NCBI Taxonomy" id="3088362"/>
    <lineage>
        <taxon>Bacteria</taxon>
        <taxon>Pseudomonadati</taxon>
        <taxon>Bacteroidota</taxon>
        <taxon>Cytophagia</taxon>
        <taxon>Cytophagales</taxon>
        <taxon>Spirosomataceae</taxon>
        <taxon>Dyadobacter</taxon>
    </lineage>
</organism>
<sequence>MLEMFKICIILNALLSLGTTGTIRERFSPEGGEILKEVPVAARRSAVRRTAVRRAAVRPNIVIIMADDLDSRQLSCYGGRNLKTTHIDALAKDGLKFHNLIASEAMCVPTRASLFTGLYPVRHGSFQNHKPVYDNLKSVAHYLGDLGYRVGLTGKDHVTKPKNVFPFDIVDGFEPNCVAPTDDYRLDDVKKYITAGDKPYCLFIMSINPHAPWTVGDTTEFDAAKLKLPANWVDTPVTRRQFVKYLAEVRRLDNQVGDVLNLLKETGQDKNTIVIFLGEQGAQFPGAKWNLYDTGQRSSMLIRWPGRVKPSSETSALVQYEDITPTLIDIAGGKAVAGLDGRSFLPVIAGKSREARDYAFGIHNNIPEGDPYPIRSIRDHRYKLILNLTPDRQYYNRFMMNRERKDRNTVWFSWVENGSDPKAGKIIERFVNRPAVEFYDTRNDPFELDNLAADPQYAQRIAALRAQLETWMKQQGDEGASMDKVYPKKQEAR</sequence>
<proteinExistence type="predicted"/>
<dbReference type="AlphaFoldDB" id="A0AAU8FHM8"/>
<dbReference type="PANTHER" id="PTHR43751">
    <property type="entry name" value="SULFATASE"/>
    <property type="match status" value="1"/>
</dbReference>
<dbReference type="SUPFAM" id="SSF53649">
    <property type="entry name" value="Alkaline phosphatase-like"/>
    <property type="match status" value="1"/>
</dbReference>
<dbReference type="Pfam" id="PF00884">
    <property type="entry name" value="Sulfatase"/>
    <property type="match status" value="1"/>
</dbReference>
<feature type="domain" description="Sulfatase N-terminal" evidence="1">
    <location>
        <begin position="59"/>
        <end position="332"/>
    </location>
</feature>
<evidence type="ECO:0000313" key="2">
    <source>
        <dbReference type="EMBL" id="XCH23055.1"/>
    </source>
</evidence>
<dbReference type="EMBL" id="CP159289">
    <property type="protein sequence ID" value="XCH23055.1"/>
    <property type="molecule type" value="Genomic_DNA"/>
</dbReference>
<dbReference type="InterPro" id="IPR017850">
    <property type="entry name" value="Alkaline_phosphatase_core_sf"/>
</dbReference>
<protein>
    <submittedName>
        <fullName evidence="2">Sulfatase</fullName>
    </submittedName>
</protein>
<reference evidence="2" key="1">
    <citation type="submission" date="2024-06" db="EMBL/GenBank/DDBJ databases">
        <title>Sequencing and assembly of the genome of Dyadobacter sp. strain 676, a symbiont of Cyamopsis tetragonoloba.</title>
        <authorList>
            <person name="Guro P."/>
            <person name="Sazanova A."/>
            <person name="Kuznetsova I."/>
            <person name="Belimov A."/>
            <person name="Safronova V."/>
        </authorList>
    </citation>
    <scope>NUCLEOTIDE SEQUENCE</scope>
    <source>
        <strain evidence="2">676</strain>
    </source>
</reference>
<accession>A0AAU8FHM8</accession>